<evidence type="ECO:0000313" key="1">
    <source>
        <dbReference type="EMBL" id="KAJ9655630.1"/>
    </source>
</evidence>
<gene>
    <name evidence="1" type="ORF">H2198_005528</name>
</gene>
<sequence length="553" mass="60316">MTQTPPAGQTFYDVVTSNAPAAPGSSQSQMNGSRATGPSTLHPSQQSVNNSSNSEHELEKEHEKDHMQEPTGARRKSSAPLDVLAQIRKSDTYHPIHWPAWKKWVITFVYCLLQVFVTLTSTTYVSVEFLIQEKFGGSTQVITLGQSMFIVGTAVGPAFLGPLSDIGGRKWVYVASIFLYAILNIGTALAYNLPMLIIFSFLIGLAGSTALSNVAGTIADLFGDSDGAGQPMALFVLSANFGPSLGSPIGEWIGDNPHMGWRWIYYINIIIGGAYALVLCFMPETLPRIVISRAAKGRNSIGVDQHEIDIALGSDNLKVLNEIRFVVTMALKIMLTEPIVIFLALYNGFAYGLLFLYLDGVFNVFVVNNHLSYIGASLTYLNFCVGVTITFLFVPFQTYLYKRDKARHGGQGRPEARFLTSLVTVWLFPVSLLWFAFTSDGTVSYWSPVVAGAVLGFADPLLWLSMLNYITDSYPNVAASAVAAFLIPSFLIAAGLCHAGVVMFENMSTKWAFATLGFIGLGIVALVYVLFFFGSWLRRASKLATGGQTQLLK</sequence>
<accession>A0ACC3A5E8</accession>
<evidence type="ECO:0000313" key="2">
    <source>
        <dbReference type="Proteomes" id="UP001172386"/>
    </source>
</evidence>
<protein>
    <submittedName>
        <fullName evidence="1">Uncharacterized protein</fullName>
    </submittedName>
</protein>
<reference evidence="1" key="1">
    <citation type="submission" date="2022-10" db="EMBL/GenBank/DDBJ databases">
        <title>Culturing micro-colonial fungi from biological soil crusts in the Mojave desert and describing Neophaeococcomyces mojavensis, and introducing the new genera and species Taxawa tesnikishii.</title>
        <authorList>
            <person name="Kurbessoian T."/>
            <person name="Stajich J.E."/>
        </authorList>
    </citation>
    <scope>NUCLEOTIDE SEQUENCE</scope>
    <source>
        <strain evidence="1">JES_112</strain>
    </source>
</reference>
<dbReference type="Proteomes" id="UP001172386">
    <property type="component" value="Unassembled WGS sequence"/>
</dbReference>
<organism evidence="1 2">
    <name type="scientific">Neophaeococcomyces mojaviensis</name>
    <dbReference type="NCBI Taxonomy" id="3383035"/>
    <lineage>
        <taxon>Eukaryota</taxon>
        <taxon>Fungi</taxon>
        <taxon>Dikarya</taxon>
        <taxon>Ascomycota</taxon>
        <taxon>Pezizomycotina</taxon>
        <taxon>Eurotiomycetes</taxon>
        <taxon>Chaetothyriomycetidae</taxon>
        <taxon>Chaetothyriales</taxon>
        <taxon>Chaetothyriales incertae sedis</taxon>
        <taxon>Neophaeococcomyces</taxon>
    </lineage>
</organism>
<name>A0ACC3A5E8_9EURO</name>
<proteinExistence type="predicted"/>
<dbReference type="EMBL" id="JAPDRQ010000092">
    <property type="protein sequence ID" value="KAJ9655630.1"/>
    <property type="molecule type" value="Genomic_DNA"/>
</dbReference>
<keyword evidence="2" id="KW-1185">Reference proteome</keyword>
<comment type="caution">
    <text evidence="1">The sequence shown here is derived from an EMBL/GenBank/DDBJ whole genome shotgun (WGS) entry which is preliminary data.</text>
</comment>